<reference evidence="2 3" key="1">
    <citation type="submission" date="2024-06" db="EMBL/GenBank/DDBJ databases">
        <title>A chromosome level genome sequence of Diviner's sage (Salvia divinorum).</title>
        <authorList>
            <person name="Ford S.A."/>
            <person name="Ro D.-K."/>
            <person name="Ness R.W."/>
            <person name="Phillips M.A."/>
        </authorList>
    </citation>
    <scope>NUCLEOTIDE SEQUENCE [LARGE SCALE GENOMIC DNA]</scope>
    <source>
        <strain evidence="2">SAF-2024a</strain>
        <tissue evidence="2">Leaf</tissue>
    </source>
</reference>
<accession>A0ABD1IPW9</accession>
<gene>
    <name evidence="2" type="ORF">AAHA92_01092</name>
</gene>
<feature type="compositionally biased region" description="Low complexity" evidence="1">
    <location>
        <begin position="15"/>
        <end position="25"/>
    </location>
</feature>
<feature type="region of interest" description="Disordered" evidence="1">
    <location>
        <begin position="1"/>
        <end position="43"/>
    </location>
</feature>
<sequence length="225" mass="24514">MRKTKYSHSHTHRVSSLSLNSSSSSTIHHTQIPNPSFSNPHRETGISNLFSHALRPSLSLSRRRLWLPAREDGLPPPCRRGRLTSPPRPHLRASVHLGQPSSPSRGRPRHRALVSPPGPATVHRSLSAQATPGPSPATAPCRLRCSVALNSARTAPSSSLFPLQLPLLITGGGVTRVTLNGERNRQIILMYGERNRQIILVFDGGSLVGLEGPDFKINKKTLGLF</sequence>
<dbReference type="AlphaFoldDB" id="A0ABD1IPW9"/>
<evidence type="ECO:0000256" key="1">
    <source>
        <dbReference type="SAM" id="MobiDB-lite"/>
    </source>
</evidence>
<feature type="compositionally biased region" description="Basic residues" evidence="1">
    <location>
        <begin position="1"/>
        <end position="13"/>
    </location>
</feature>
<feature type="region of interest" description="Disordered" evidence="1">
    <location>
        <begin position="69"/>
        <end position="137"/>
    </location>
</feature>
<feature type="compositionally biased region" description="Polar residues" evidence="1">
    <location>
        <begin position="26"/>
        <end position="43"/>
    </location>
</feature>
<proteinExistence type="predicted"/>
<evidence type="ECO:0000313" key="3">
    <source>
        <dbReference type="Proteomes" id="UP001567538"/>
    </source>
</evidence>
<organism evidence="2 3">
    <name type="scientific">Salvia divinorum</name>
    <name type="common">Maria pastora</name>
    <name type="synonym">Diviner's sage</name>
    <dbReference type="NCBI Taxonomy" id="28513"/>
    <lineage>
        <taxon>Eukaryota</taxon>
        <taxon>Viridiplantae</taxon>
        <taxon>Streptophyta</taxon>
        <taxon>Embryophyta</taxon>
        <taxon>Tracheophyta</taxon>
        <taxon>Spermatophyta</taxon>
        <taxon>Magnoliopsida</taxon>
        <taxon>eudicotyledons</taxon>
        <taxon>Gunneridae</taxon>
        <taxon>Pentapetalae</taxon>
        <taxon>asterids</taxon>
        <taxon>lamiids</taxon>
        <taxon>Lamiales</taxon>
        <taxon>Lamiaceae</taxon>
        <taxon>Nepetoideae</taxon>
        <taxon>Mentheae</taxon>
        <taxon>Salviinae</taxon>
        <taxon>Salvia</taxon>
        <taxon>Salvia subgen. Calosphace</taxon>
    </lineage>
</organism>
<dbReference type="EMBL" id="JBEAFC010000001">
    <property type="protein sequence ID" value="KAL1569633.1"/>
    <property type="molecule type" value="Genomic_DNA"/>
</dbReference>
<keyword evidence="3" id="KW-1185">Reference proteome</keyword>
<comment type="caution">
    <text evidence="2">The sequence shown here is derived from an EMBL/GenBank/DDBJ whole genome shotgun (WGS) entry which is preliminary data.</text>
</comment>
<protein>
    <submittedName>
        <fullName evidence="2">Uncharacterized protein</fullName>
    </submittedName>
</protein>
<evidence type="ECO:0000313" key="2">
    <source>
        <dbReference type="EMBL" id="KAL1569633.1"/>
    </source>
</evidence>
<name>A0ABD1IPW9_SALDI</name>
<dbReference type="Proteomes" id="UP001567538">
    <property type="component" value="Unassembled WGS sequence"/>
</dbReference>